<name>A0ABS6KKF8_9MYCO</name>
<evidence type="ECO:0000256" key="1">
    <source>
        <dbReference type="SAM" id="Phobius"/>
    </source>
</evidence>
<dbReference type="Proteomes" id="UP000812982">
    <property type="component" value="Unassembled WGS sequence"/>
</dbReference>
<dbReference type="InterPro" id="IPR045679">
    <property type="entry name" value="DUF6199"/>
</dbReference>
<dbReference type="RefSeq" id="WP_217156102.1">
    <property type="nucleotide sequence ID" value="NZ_VOMB01000012.1"/>
</dbReference>
<keyword evidence="4" id="KW-1185">Reference proteome</keyword>
<reference evidence="3 4" key="1">
    <citation type="journal article" date="2021" name="Sci. Rep.">
        <title>Phenotypic and genomic hallmarks of a novel, potentially pathogenic rapidly growing Mycobacterium species related to the Mycobacterium fortuitum complex.</title>
        <authorList>
            <person name="Gharbi R."/>
            <person name="Khanna V."/>
            <person name="Frigui W."/>
            <person name="Mhenni B."/>
            <person name="Brosch R."/>
            <person name="Mardassi H."/>
        </authorList>
    </citation>
    <scope>NUCLEOTIDE SEQUENCE [LARGE SCALE GENOMIC DNA]</scope>
    <source>
        <strain evidence="3 4">TNTM28</strain>
    </source>
</reference>
<organism evidence="3 4">
    <name type="scientific">[Mycobacterium] fortunisiensis</name>
    <dbReference type="NCBI Taxonomy" id="2600579"/>
    <lineage>
        <taxon>Bacteria</taxon>
        <taxon>Bacillati</taxon>
        <taxon>Actinomycetota</taxon>
        <taxon>Actinomycetes</taxon>
        <taxon>Mycobacteriales</taxon>
        <taxon>Mycobacteriaceae</taxon>
        <taxon>Mycolicibacterium</taxon>
    </lineage>
</organism>
<keyword evidence="1" id="KW-0472">Membrane</keyword>
<evidence type="ECO:0000313" key="3">
    <source>
        <dbReference type="EMBL" id="MBU9764000.1"/>
    </source>
</evidence>
<comment type="caution">
    <text evidence="3">The sequence shown here is derived from an EMBL/GenBank/DDBJ whole genome shotgun (WGS) entry which is preliminary data.</text>
</comment>
<feature type="transmembrane region" description="Helical" evidence="1">
    <location>
        <begin position="44"/>
        <end position="69"/>
    </location>
</feature>
<keyword evidence="1" id="KW-0812">Transmembrane</keyword>
<feature type="domain" description="DUF6199" evidence="2">
    <location>
        <begin position="9"/>
        <end position="64"/>
    </location>
</feature>
<protein>
    <recommendedName>
        <fullName evidence="2">DUF6199 domain-containing protein</fullName>
    </recommendedName>
</protein>
<dbReference type="EMBL" id="VOMB01000012">
    <property type="protein sequence ID" value="MBU9764000.1"/>
    <property type="molecule type" value="Genomic_DNA"/>
</dbReference>
<gene>
    <name evidence="3" type="ORF">FR943_09115</name>
</gene>
<evidence type="ECO:0000259" key="2">
    <source>
        <dbReference type="Pfam" id="PF19701"/>
    </source>
</evidence>
<sequence>MGPAFLVMAVGVLVGGLMVAAPRHIWWVTQSWKFRNPEANEPSDVAYGMTRVAGVFVIVLALFIGGAIIHSEFQRKDRREAEEQRRAAQVVFDAPPPENRGQLPVIGYFAEEFPSGPTVTVYYVAPGEAVHSYVRSMSDRFSYPCYTSARVVRADGDRVRVSPELTWAPEELGDMKHVGQCRIGVGRNIHKVSVDHVAVGTTIVTDSAIVDRNGAEIRPAAKGNRVPKLAEKLQTDP</sequence>
<proteinExistence type="predicted"/>
<dbReference type="Pfam" id="PF19701">
    <property type="entry name" value="DUF6199"/>
    <property type="match status" value="1"/>
</dbReference>
<keyword evidence="1" id="KW-1133">Transmembrane helix</keyword>
<evidence type="ECO:0000313" key="4">
    <source>
        <dbReference type="Proteomes" id="UP000812982"/>
    </source>
</evidence>
<accession>A0ABS6KKF8</accession>